<dbReference type="FunFam" id="1.20.1280.50:FF:000023">
    <property type="entry name" value="F-box/LRR-repeat protein 4"/>
    <property type="match status" value="1"/>
</dbReference>
<dbReference type="SUPFAM" id="SSF52047">
    <property type="entry name" value="RNI-like"/>
    <property type="match status" value="1"/>
</dbReference>
<name>A0A835B7H2_9POAL</name>
<proteinExistence type="predicted"/>
<dbReference type="AlphaFoldDB" id="A0A835B7H2"/>
<dbReference type="PANTHER" id="PTHR13318:SF182">
    <property type="entry name" value="F-BOX_LRR-REPEAT PROTEIN 14"/>
    <property type="match status" value="1"/>
</dbReference>
<dbReference type="GO" id="GO:0031146">
    <property type="term" value="P:SCF-dependent proteasomal ubiquitin-dependent protein catabolic process"/>
    <property type="evidence" value="ECO:0007669"/>
    <property type="project" value="TreeGrafter"/>
</dbReference>
<dbReference type="Proteomes" id="UP000636709">
    <property type="component" value="Unassembled WGS sequence"/>
</dbReference>
<dbReference type="FunFam" id="3.80.10.10:FF:001151">
    <property type="entry name" value="F-box/LRR-repeat protein 14"/>
    <property type="match status" value="1"/>
</dbReference>
<dbReference type="InterPro" id="IPR006553">
    <property type="entry name" value="Leu-rich_rpt_Cys-con_subtyp"/>
</dbReference>
<keyword evidence="2" id="KW-1185">Reference proteome</keyword>
<reference evidence="1" key="1">
    <citation type="submission" date="2020-07" db="EMBL/GenBank/DDBJ databases">
        <title>Genome sequence and genetic diversity analysis of an under-domesticated orphan crop, white fonio (Digitaria exilis).</title>
        <authorList>
            <person name="Bennetzen J.L."/>
            <person name="Chen S."/>
            <person name="Ma X."/>
            <person name="Wang X."/>
            <person name="Yssel A.E.J."/>
            <person name="Chaluvadi S.R."/>
            <person name="Johnson M."/>
            <person name="Gangashetty P."/>
            <person name="Hamidou F."/>
            <person name="Sanogo M.D."/>
            <person name="Zwaenepoel A."/>
            <person name="Wallace J."/>
            <person name="Van De Peer Y."/>
            <person name="Van Deynze A."/>
        </authorList>
    </citation>
    <scope>NUCLEOTIDE SEQUENCE</scope>
    <source>
        <tissue evidence="1">Leaves</tissue>
    </source>
</reference>
<comment type="caution">
    <text evidence="1">The sequence shown here is derived from an EMBL/GenBank/DDBJ whole genome shotgun (WGS) entry which is preliminary data.</text>
</comment>
<dbReference type="OrthoDB" id="550575at2759"/>
<accession>A0A835B7H2</accession>
<evidence type="ECO:0008006" key="3">
    <source>
        <dbReference type="Google" id="ProtNLM"/>
    </source>
</evidence>
<gene>
    <name evidence="1" type="ORF">HU200_041558</name>
</gene>
<dbReference type="Gene3D" id="3.80.10.10">
    <property type="entry name" value="Ribonuclease Inhibitor"/>
    <property type="match status" value="2"/>
</dbReference>
<dbReference type="GO" id="GO:0019005">
    <property type="term" value="C:SCF ubiquitin ligase complex"/>
    <property type="evidence" value="ECO:0007669"/>
    <property type="project" value="TreeGrafter"/>
</dbReference>
<dbReference type="SMART" id="SM00367">
    <property type="entry name" value="LRR_CC"/>
    <property type="match status" value="6"/>
</dbReference>
<dbReference type="PANTHER" id="PTHR13318">
    <property type="entry name" value="PARTNER OF PAIRED, ISOFORM B-RELATED"/>
    <property type="match status" value="1"/>
</dbReference>
<dbReference type="InterPro" id="IPR032675">
    <property type="entry name" value="LRR_dom_sf"/>
</dbReference>
<organism evidence="1 2">
    <name type="scientific">Digitaria exilis</name>
    <dbReference type="NCBI Taxonomy" id="1010633"/>
    <lineage>
        <taxon>Eukaryota</taxon>
        <taxon>Viridiplantae</taxon>
        <taxon>Streptophyta</taxon>
        <taxon>Embryophyta</taxon>
        <taxon>Tracheophyta</taxon>
        <taxon>Spermatophyta</taxon>
        <taxon>Magnoliopsida</taxon>
        <taxon>Liliopsida</taxon>
        <taxon>Poales</taxon>
        <taxon>Poaceae</taxon>
        <taxon>PACMAD clade</taxon>
        <taxon>Panicoideae</taxon>
        <taxon>Panicodae</taxon>
        <taxon>Paniceae</taxon>
        <taxon>Anthephorinae</taxon>
        <taxon>Digitaria</taxon>
    </lineage>
</organism>
<evidence type="ECO:0000313" key="2">
    <source>
        <dbReference type="Proteomes" id="UP000636709"/>
    </source>
</evidence>
<dbReference type="EMBL" id="JACEFO010001996">
    <property type="protein sequence ID" value="KAF8689923.1"/>
    <property type="molecule type" value="Genomic_DNA"/>
</dbReference>
<protein>
    <recommendedName>
        <fullName evidence="3">F-box domain-containing protein</fullName>
    </recommendedName>
</protein>
<dbReference type="FunFam" id="3.80.10.10:FF:000690">
    <property type="entry name" value="F-box/LRR-repeat protein 14"/>
    <property type="match status" value="1"/>
</dbReference>
<sequence>MECLSEPLLAEIIKKITRTSDLSSLSLVSKQLYNAEAEERATIRVGCSLDPATEALSSLCFRFPNLRKVEINYSGWTSKQGKQLDNQGILVLSSQCPLLTDLTLSFCSYINDTGIGYLAYCKKLMALRLNFAPAISSSGLLSVAVGCKSLSVIHLVDCMKVGSVEWLEYFGRTGSLVELVVKDCKGISQYDLLKFGPGWTNLEKFEFEINDNYWQPGPALDPSYDAHYSYKYDICCENLKDLRLAHIITVPEIGLRFLLGKCKALEKLCLDYVIGLDESEMIALFQNCSNLRSLSLRLMPLRCGPGVGTFRTALTDESLMVLGHSCPMLEVVELTFTFCSSLYPSEIGFTQKGIVTLIQTCPIRALMLNGANIFYDNGLKDISSAQFLETLALVDCKRITDAGLSFISRAPRLRSLTLRKCKRVTRAGMAELARSAKLESLTVMGCLQISREDVQGAARLVRYSADYGDLKGVKISERLVAPVLVLETFVS</sequence>
<evidence type="ECO:0000313" key="1">
    <source>
        <dbReference type="EMBL" id="KAF8689923.1"/>
    </source>
</evidence>